<feature type="transmembrane region" description="Helical" evidence="1">
    <location>
        <begin position="253"/>
        <end position="272"/>
    </location>
</feature>
<dbReference type="PANTHER" id="PTHR34219">
    <property type="entry name" value="IRON-REGULATED INNER MEMBRANE PROTEIN-RELATED"/>
    <property type="match status" value="1"/>
</dbReference>
<dbReference type="Proteomes" id="UP000004394">
    <property type="component" value="Unassembled WGS sequence"/>
</dbReference>
<reference evidence="2" key="1">
    <citation type="submission" date="2010-07" db="EMBL/GenBank/DDBJ databases">
        <authorList>
            <person name="Muzny D."/>
            <person name="Qin X."/>
            <person name="Deng J."/>
            <person name="Jiang H."/>
            <person name="Liu Y."/>
            <person name="Qu J."/>
            <person name="Song X.-Z."/>
            <person name="Zhang L."/>
            <person name="Thornton R."/>
            <person name="Coyle M."/>
            <person name="Francisco L."/>
            <person name="Jackson L."/>
            <person name="Javaid M."/>
            <person name="Korchina V."/>
            <person name="Kovar C."/>
            <person name="Mata R."/>
            <person name="Mathew T."/>
            <person name="Ngo R."/>
            <person name="Nguyen L."/>
            <person name="Nguyen N."/>
            <person name="Okwuonu G."/>
            <person name="Ongeri F."/>
            <person name="Pham C."/>
            <person name="Simmons D."/>
            <person name="Wilczek-Boney K."/>
            <person name="Hale W."/>
            <person name="Jakkamsetti A."/>
            <person name="Pham P."/>
            <person name="Ruth R."/>
            <person name="San Lucas F."/>
            <person name="Warren J."/>
            <person name="Zhang J."/>
            <person name="Zhao Z."/>
            <person name="Zhou C."/>
            <person name="Zhu D."/>
            <person name="Lee S."/>
            <person name="Bess C."/>
            <person name="Blankenburg K."/>
            <person name="Forbes L."/>
            <person name="Fu Q."/>
            <person name="Gubbala S."/>
            <person name="Hirani K."/>
            <person name="Jayaseelan J.C."/>
            <person name="Lara F."/>
            <person name="Munidasa M."/>
            <person name="Palculict T."/>
            <person name="Patil S."/>
            <person name="Pu L.-L."/>
            <person name="Saada N."/>
            <person name="Tang L."/>
            <person name="Weissenberger G."/>
            <person name="Zhu Y."/>
            <person name="Hemphill L."/>
            <person name="Shang Y."/>
            <person name="Youmans B."/>
            <person name="Ayvaz T."/>
            <person name="Ross M."/>
            <person name="Santibanez J."/>
            <person name="Aqrawi P."/>
            <person name="Gross S."/>
            <person name="Joshi V."/>
            <person name="Fowler G."/>
            <person name="Nazareth L."/>
            <person name="Reid J."/>
            <person name="Worley K."/>
            <person name="Petrosino J."/>
            <person name="Highlander S."/>
            <person name="Gibbs R."/>
        </authorList>
    </citation>
    <scope>NUCLEOTIDE SEQUENCE [LARGE SCALE GENOMIC DNA]</scope>
    <source>
        <strain evidence="2">DSM 16973</strain>
    </source>
</reference>
<keyword evidence="1" id="KW-0472">Membrane</keyword>
<evidence type="ECO:0000313" key="3">
    <source>
        <dbReference type="Proteomes" id="UP000004394"/>
    </source>
</evidence>
<feature type="transmembrane region" description="Helical" evidence="1">
    <location>
        <begin position="12"/>
        <end position="31"/>
    </location>
</feature>
<keyword evidence="3" id="KW-1185">Reference proteome</keyword>
<sequence length="490" mass="55463">MKKKTWVRHHRYFGLVLAFFIIMFCLSGLVLNHPSVFSDVNVSRSLLPTDYRYKQWNGGLLRGTLLWRNSVLVYGNSGIWLTDARASAFKDFNAGLPEGADMRNIRGLAILPSGNLFAAGAYGLYEYRHPDGWQERILPRDENERLSDISTLGDTLIITGRSHIYMSLPPYRTFHKIILPATDDADGKVSLFKTIWQLHSGELFGLAGRLVVDAIALVLIFLSLSGVLYWLFPHVMKHRPARLMRKLFSWHDAVGRITIVLTLFICITGWLLRPPALIAIASAKIPPIPGSALDSDNPWHEKLRTLRYDKNEGDWLLYTSDGFFSLKHFMDAPWPVEPAPPVSVMGINVQQRDEHGNWLIGSFNGLYVWQRKTGQVFDYRNHQPAGKVSRIPDLSNAVAGYTADFAGGHRMVDYYSGTPSLSMPARMTDLPISLRALALEVHTGRIYTFLGGSNNILYIFLIGLAIAWCLWTGWKLRTKPHKRKTTNLNR</sequence>
<dbReference type="Pfam" id="PF03929">
    <property type="entry name" value="PepSY_TM"/>
    <property type="match status" value="1"/>
</dbReference>
<dbReference type="BioCyc" id="PMAR862515-HMP:GMOO-1997-MONOMER"/>
<dbReference type="HOGENOM" id="CLU_540431_0_0_10"/>
<dbReference type="eggNOG" id="COG3182">
    <property type="taxonomic scope" value="Bacteria"/>
</dbReference>
<evidence type="ECO:0000313" key="2">
    <source>
        <dbReference type="EMBL" id="EFM01119.1"/>
    </source>
</evidence>
<accession>E0NUW4</accession>
<dbReference type="OrthoDB" id="1111139at2"/>
<evidence type="ECO:0000256" key="1">
    <source>
        <dbReference type="SAM" id="Phobius"/>
    </source>
</evidence>
<keyword evidence="1" id="KW-1133">Transmembrane helix</keyword>
<proteinExistence type="predicted"/>
<dbReference type="InterPro" id="IPR005625">
    <property type="entry name" value="PepSY-ass_TM"/>
</dbReference>
<gene>
    <name evidence="2" type="ORF">HMPREF0658_1969</name>
</gene>
<feature type="transmembrane region" description="Helical" evidence="1">
    <location>
        <begin position="210"/>
        <end position="232"/>
    </location>
</feature>
<dbReference type="EMBL" id="AEEI01000054">
    <property type="protein sequence ID" value="EFM01119.1"/>
    <property type="molecule type" value="Genomic_DNA"/>
</dbReference>
<dbReference type="PANTHER" id="PTHR34219:SF3">
    <property type="entry name" value="BLL7967 PROTEIN"/>
    <property type="match status" value="1"/>
</dbReference>
<comment type="caution">
    <text evidence="2">The sequence shown here is derived from an EMBL/GenBank/DDBJ whole genome shotgun (WGS) entry which is preliminary data.</text>
</comment>
<protein>
    <submittedName>
        <fullName evidence="2">PepSY domain protein</fullName>
    </submittedName>
</protein>
<dbReference type="RefSeq" id="WP_006950320.1">
    <property type="nucleotide sequence ID" value="NZ_BAJI01000024.1"/>
</dbReference>
<dbReference type="STRING" id="862515.HMPREF0658_1969"/>
<name>E0NUW4_9BACT</name>
<organism evidence="2 3">
    <name type="scientific">Hoylesella marshii DSM 16973 = JCM 13450</name>
    <dbReference type="NCBI Taxonomy" id="862515"/>
    <lineage>
        <taxon>Bacteria</taxon>
        <taxon>Pseudomonadati</taxon>
        <taxon>Bacteroidota</taxon>
        <taxon>Bacteroidia</taxon>
        <taxon>Bacteroidales</taxon>
        <taxon>Prevotellaceae</taxon>
        <taxon>Hoylesella</taxon>
    </lineage>
</organism>
<keyword evidence="1" id="KW-0812">Transmembrane</keyword>
<feature type="transmembrane region" description="Helical" evidence="1">
    <location>
        <begin position="456"/>
        <end position="474"/>
    </location>
</feature>
<dbReference type="AlphaFoldDB" id="E0NUW4"/>